<feature type="chain" id="PRO_5043617952" description="Protein MIZU-KUSSEI 1-like" evidence="1">
    <location>
        <begin position="36"/>
        <end position="235"/>
    </location>
</feature>
<dbReference type="PANTHER" id="PTHR31276:SF10">
    <property type="entry name" value="PROTEIN MIZU-KUSSEI 1-LIKE"/>
    <property type="match status" value="1"/>
</dbReference>
<dbReference type="GO" id="GO:0010274">
    <property type="term" value="P:hydrotropism"/>
    <property type="evidence" value="ECO:0007669"/>
    <property type="project" value="InterPro"/>
</dbReference>
<feature type="signal peptide" evidence="1">
    <location>
        <begin position="1"/>
        <end position="35"/>
    </location>
</feature>
<sequence>MAAAAAITSVECQSQVKSWRLFRSLLAFLIPTCNCTTFSSDDHFLEDEQETKHHQYPVNPKPSAAAAATLVTGTIFGSRRGKISLCFQTHRSSNNNKSPNILLLLELAVPAPILAREMESGVLRIALRSTAADRDNDRDFFSSGSPLTSVPAWTTYCNGRRAGYAVRRRPTEADVEALRVLGSVAVGAGVMNDEVTYLRANFQRRRASGGSGSESFHLVDPDGSIGQELSIYLFR</sequence>
<dbReference type="NCBIfam" id="TIGR01570">
    <property type="entry name" value="A_thal_3588"/>
    <property type="match status" value="1"/>
</dbReference>
<gene>
    <name evidence="2" type="ORF">LTRI10_LOCUS19226</name>
</gene>
<dbReference type="PANTHER" id="PTHR31276">
    <property type="match status" value="1"/>
</dbReference>
<protein>
    <recommendedName>
        <fullName evidence="4">Protein MIZU-KUSSEI 1-like</fullName>
    </recommendedName>
</protein>
<proteinExistence type="predicted"/>
<organism evidence="2 3">
    <name type="scientific">Linum trigynum</name>
    <dbReference type="NCBI Taxonomy" id="586398"/>
    <lineage>
        <taxon>Eukaryota</taxon>
        <taxon>Viridiplantae</taxon>
        <taxon>Streptophyta</taxon>
        <taxon>Embryophyta</taxon>
        <taxon>Tracheophyta</taxon>
        <taxon>Spermatophyta</taxon>
        <taxon>Magnoliopsida</taxon>
        <taxon>eudicotyledons</taxon>
        <taxon>Gunneridae</taxon>
        <taxon>Pentapetalae</taxon>
        <taxon>rosids</taxon>
        <taxon>fabids</taxon>
        <taxon>Malpighiales</taxon>
        <taxon>Linaceae</taxon>
        <taxon>Linum</taxon>
    </lineage>
</organism>
<keyword evidence="3" id="KW-1185">Reference proteome</keyword>
<dbReference type="InterPro" id="IPR006460">
    <property type="entry name" value="MIZ1-like_pln"/>
</dbReference>
<dbReference type="Proteomes" id="UP001497516">
    <property type="component" value="Chromosome 3"/>
</dbReference>
<name>A0AAV2DVS0_9ROSI</name>
<reference evidence="2 3" key="1">
    <citation type="submission" date="2024-04" db="EMBL/GenBank/DDBJ databases">
        <authorList>
            <person name="Fracassetti M."/>
        </authorList>
    </citation>
    <scope>NUCLEOTIDE SEQUENCE [LARGE SCALE GENOMIC DNA]</scope>
</reference>
<evidence type="ECO:0008006" key="4">
    <source>
        <dbReference type="Google" id="ProtNLM"/>
    </source>
</evidence>
<dbReference type="AlphaFoldDB" id="A0AAV2DVS0"/>
<evidence type="ECO:0000256" key="1">
    <source>
        <dbReference type="SAM" id="SignalP"/>
    </source>
</evidence>
<accession>A0AAV2DVS0</accession>
<evidence type="ECO:0000313" key="3">
    <source>
        <dbReference type="Proteomes" id="UP001497516"/>
    </source>
</evidence>
<dbReference type="EMBL" id="OZ034816">
    <property type="protein sequence ID" value="CAL1377587.1"/>
    <property type="molecule type" value="Genomic_DNA"/>
</dbReference>
<evidence type="ECO:0000313" key="2">
    <source>
        <dbReference type="EMBL" id="CAL1377587.1"/>
    </source>
</evidence>
<keyword evidence="1" id="KW-0732">Signal</keyword>
<dbReference type="Pfam" id="PF04759">
    <property type="entry name" value="DUF617"/>
    <property type="match status" value="1"/>
</dbReference>